<dbReference type="SUPFAM" id="SSF52540">
    <property type="entry name" value="P-loop containing nucleoside triphosphate hydrolases"/>
    <property type="match status" value="1"/>
</dbReference>
<accession>A0A9X2RL36</accession>
<name>A0A9X2RL36_9ACTN</name>
<organism evidence="1 2">
    <name type="scientific">Streptomyces telluris</name>
    <dbReference type="NCBI Taxonomy" id="2720021"/>
    <lineage>
        <taxon>Bacteria</taxon>
        <taxon>Bacillati</taxon>
        <taxon>Actinomycetota</taxon>
        <taxon>Actinomycetes</taxon>
        <taxon>Kitasatosporales</taxon>
        <taxon>Streptomycetaceae</taxon>
        <taxon>Streptomyces</taxon>
    </lineage>
</organism>
<keyword evidence="2" id="KW-1185">Reference proteome</keyword>
<dbReference type="PANTHER" id="PTHR37807:SF3">
    <property type="entry name" value="OS07G0160300 PROTEIN"/>
    <property type="match status" value="1"/>
</dbReference>
<gene>
    <name evidence="1" type="ORF">NQU55_11705</name>
</gene>
<evidence type="ECO:0000313" key="1">
    <source>
        <dbReference type="EMBL" id="MCQ8770443.1"/>
    </source>
</evidence>
<dbReference type="InterPro" id="IPR027417">
    <property type="entry name" value="P-loop_NTPase"/>
</dbReference>
<dbReference type="AlphaFoldDB" id="A0A9X2RL36"/>
<dbReference type="Pfam" id="PF13671">
    <property type="entry name" value="AAA_33"/>
    <property type="match status" value="1"/>
</dbReference>
<dbReference type="PANTHER" id="PTHR37807">
    <property type="entry name" value="OS07G0160300 PROTEIN"/>
    <property type="match status" value="1"/>
</dbReference>
<comment type="caution">
    <text evidence="1">The sequence shown here is derived from an EMBL/GenBank/DDBJ whole genome shotgun (WGS) entry which is preliminary data.</text>
</comment>
<dbReference type="EMBL" id="JANIID010000008">
    <property type="protein sequence ID" value="MCQ8770443.1"/>
    <property type="molecule type" value="Genomic_DNA"/>
</dbReference>
<dbReference type="Proteomes" id="UP001142374">
    <property type="component" value="Unassembled WGS sequence"/>
</dbReference>
<evidence type="ECO:0000313" key="2">
    <source>
        <dbReference type="Proteomes" id="UP001142374"/>
    </source>
</evidence>
<protein>
    <submittedName>
        <fullName evidence="1">AAA family ATPase</fullName>
    </submittedName>
</protein>
<dbReference type="Gene3D" id="3.40.50.300">
    <property type="entry name" value="P-loop containing nucleotide triphosphate hydrolases"/>
    <property type="match status" value="1"/>
</dbReference>
<proteinExistence type="predicted"/>
<reference evidence="1" key="1">
    <citation type="submission" date="2022-06" db="EMBL/GenBank/DDBJ databases">
        <title>WGS of actinobacteria.</title>
        <authorList>
            <person name="Thawai C."/>
        </authorList>
    </citation>
    <scope>NUCLEOTIDE SEQUENCE</scope>
    <source>
        <strain evidence="1">AA8</strain>
    </source>
</reference>
<dbReference type="RefSeq" id="WP_256790450.1">
    <property type="nucleotide sequence ID" value="NZ_JANIID010000008.1"/>
</dbReference>
<sequence>MTSPTLTVVSGGPGTGKTTLAHALAHELGCPAIIRDEIKQGLVLATPGYQAGGEDPLNYKALDAFFEVTGALLRAGVTTVIEAAFQDRLWRPHLEPLTGLAEIRIIRCTTPAAIAHDRIAHRAQHSGHRAAHGDHDLLEAIAAGEHSLDSWVPISLDVPTLLVDTSDGYSPGIQDVVKFIRTATQTDPSTIKSPEE</sequence>